<dbReference type="Proteomes" id="UP000789525">
    <property type="component" value="Unassembled WGS sequence"/>
</dbReference>
<protein>
    <submittedName>
        <fullName evidence="1">17280_t:CDS:1</fullName>
    </submittedName>
</protein>
<comment type="caution">
    <text evidence="1">The sequence shown here is derived from an EMBL/GenBank/DDBJ whole genome shotgun (WGS) entry which is preliminary data.</text>
</comment>
<name>A0ACA9Q2M5_9GLOM</name>
<evidence type="ECO:0000313" key="1">
    <source>
        <dbReference type="EMBL" id="CAG8733013.1"/>
    </source>
</evidence>
<dbReference type="EMBL" id="CAJVPT010043784">
    <property type="protein sequence ID" value="CAG8733013.1"/>
    <property type="molecule type" value="Genomic_DNA"/>
</dbReference>
<keyword evidence="2" id="KW-1185">Reference proteome</keyword>
<organism evidence="1 2">
    <name type="scientific">Acaulospora colombiana</name>
    <dbReference type="NCBI Taxonomy" id="27376"/>
    <lineage>
        <taxon>Eukaryota</taxon>
        <taxon>Fungi</taxon>
        <taxon>Fungi incertae sedis</taxon>
        <taxon>Mucoromycota</taxon>
        <taxon>Glomeromycotina</taxon>
        <taxon>Glomeromycetes</taxon>
        <taxon>Diversisporales</taxon>
        <taxon>Acaulosporaceae</taxon>
        <taxon>Acaulospora</taxon>
    </lineage>
</organism>
<sequence length="423" mass="46797">QYLEERSKVFDPKYSSSNKDLLTFVDPEVYRDLRINSDEEFDVQKNKTNIIMEFFTLLAVCHTVVVEEVPSGGENTQDATASGGSDRGDVSVTGPSETTSFVNMSQTDVERNPEINHSVIDLAVEKIKNSLKDIIPTLKSINSVPNLRKSSTNSQTNLAPVDKTVVRNIVYKAESPDESALVSAAKNLGFTFLSRNTDLMTIDIFGNEYTFEILNILEFNSTRKRMSVVTRRPAELGGGIVLFCKGADNVIIERLAEGQDVMVERTMNDIVEFSNDGLRTLTLAYRVLSETQYNTWSVKYQVAATSVNDRSNKIDAVSDEIERELILLGATAIEDKLQEGVPASISSLREGGCKVWVLTGDNLETALNIRFAAQLLTKEMTLHIVRGSNKTNAMKELSDIEALLKTKEMNDGEDHAFVVDGAG</sequence>
<proteinExistence type="predicted"/>
<evidence type="ECO:0000313" key="2">
    <source>
        <dbReference type="Proteomes" id="UP000789525"/>
    </source>
</evidence>
<reference evidence="1" key="1">
    <citation type="submission" date="2021-06" db="EMBL/GenBank/DDBJ databases">
        <authorList>
            <person name="Kallberg Y."/>
            <person name="Tangrot J."/>
            <person name="Rosling A."/>
        </authorList>
    </citation>
    <scope>NUCLEOTIDE SEQUENCE</scope>
    <source>
        <strain evidence="1">CL356</strain>
    </source>
</reference>
<accession>A0ACA9Q2M5</accession>
<gene>
    <name evidence="1" type="ORF">ACOLOM_LOCUS11755</name>
</gene>
<feature type="non-terminal residue" evidence="1">
    <location>
        <position position="423"/>
    </location>
</feature>
<feature type="non-terminal residue" evidence="1">
    <location>
        <position position="1"/>
    </location>
</feature>